<feature type="compositionally biased region" description="Basic and acidic residues" evidence="3">
    <location>
        <begin position="494"/>
        <end position="507"/>
    </location>
</feature>
<dbReference type="Pfam" id="PF24681">
    <property type="entry name" value="Kelch_KLHDC2_KLHL20_DRC7"/>
    <property type="match status" value="1"/>
</dbReference>
<feature type="chain" id="PRO_5040348471" description="Galactose oxidase" evidence="5">
    <location>
        <begin position="31"/>
        <end position="525"/>
    </location>
</feature>
<feature type="region of interest" description="Disordered" evidence="3">
    <location>
        <begin position="413"/>
        <end position="525"/>
    </location>
</feature>
<dbReference type="PANTHER" id="PTHR46093:SF18">
    <property type="entry name" value="FIBRONECTIN TYPE-III DOMAIN-CONTAINING PROTEIN"/>
    <property type="match status" value="1"/>
</dbReference>
<dbReference type="PANTHER" id="PTHR46093">
    <property type="entry name" value="ACYL-COA-BINDING DOMAIN-CONTAINING PROTEIN 5"/>
    <property type="match status" value="1"/>
</dbReference>
<keyword evidence="4" id="KW-1133">Transmembrane helix</keyword>
<dbReference type="EMBL" id="JAAAJB010000404">
    <property type="protein sequence ID" value="KAG0256573.1"/>
    <property type="molecule type" value="Genomic_DNA"/>
</dbReference>
<reference evidence="6" key="1">
    <citation type="journal article" date="2020" name="Fungal Divers.">
        <title>Resolving the Mortierellaceae phylogeny through synthesis of multi-gene phylogenetics and phylogenomics.</title>
        <authorList>
            <person name="Vandepol N."/>
            <person name="Liber J."/>
            <person name="Desiro A."/>
            <person name="Na H."/>
            <person name="Kennedy M."/>
            <person name="Barry K."/>
            <person name="Grigoriev I.V."/>
            <person name="Miller A.N."/>
            <person name="O'Donnell K."/>
            <person name="Stajich J.E."/>
            <person name="Bonito G."/>
        </authorList>
    </citation>
    <scope>NUCLEOTIDE SEQUENCE</scope>
    <source>
        <strain evidence="6">BC1065</strain>
    </source>
</reference>
<keyword evidence="2" id="KW-0677">Repeat</keyword>
<feature type="signal peptide" evidence="5">
    <location>
        <begin position="1"/>
        <end position="30"/>
    </location>
</feature>
<accession>A0A9P6PZR6</accession>
<name>A0A9P6PZR6_9FUNG</name>
<keyword evidence="1" id="KW-0880">Kelch repeat</keyword>
<keyword evidence="4" id="KW-0812">Transmembrane</keyword>
<evidence type="ECO:0000313" key="7">
    <source>
        <dbReference type="Proteomes" id="UP000807716"/>
    </source>
</evidence>
<dbReference type="Proteomes" id="UP000807716">
    <property type="component" value="Unassembled WGS sequence"/>
</dbReference>
<dbReference type="InterPro" id="IPR015915">
    <property type="entry name" value="Kelch-typ_b-propeller"/>
</dbReference>
<keyword evidence="5" id="KW-0732">Signal</keyword>
<evidence type="ECO:0000313" key="6">
    <source>
        <dbReference type="EMBL" id="KAG0256573.1"/>
    </source>
</evidence>
<evidence type="ECO:0000256" key="3">
    <source>
        <dbReference type="SAM" id="MobiDB-lite"/>
    </source>
</evidence>
<evidence type="ECO:0000256" key="2">
    <source>
        <dbReference type="ARBA" id="ARBA00022737"/>
    </source>
</evidence>
<evidence type="ECO:0000256" key="5">
    <source>
        <dbReference type="SAM" id="SignalP"/>
    </source>
</evidence>
<keyword evidence="7" id="KW-1185">Reference proteome</keyword>
<evidence type="ECO:0008006" key="8">
    <source>
        <dbReference type="Google" id="ProtNLM"/>
    </source>
</evidence>
<evidence type="ECO:0000256" key="4">
    <source>
        <dbReference type="SAM" id="Phobius"/>
    </source>
</evidence>
<proteinExistence type="predicted"/>
<gene>
    <name evidence="6" type="ORF">DFQ27_005658</name>
</gene>
<evidence type="ECO:0000256" key="1">
    <source>
        <dbReference type="ARBA" id="ARBA00022441"/>
    </source>
</evidence>
<feature type="transmembrane region" description="Helical" evidence="4">
    <location>
        <begin position="383"/>
        <end position="404"/>
    </location>
</feature>
<comment type="caution">
    <text evidence="6">The sequence shown here is derived from an EMBL/GenBank/DDBJ whole genome shotgun (WGS) entry which is preliminary data.</text>
</comment>
<dbReference type="OrthoDB" id="432528at2759"/>
<dbReference type="AlphaFoldDB" id="A0A9P6PZR6"/>
<sequence length="525" mass="55635">MAPHRHSLGHPLRGVLLLTATTLFIFTAAAQGPSSPTPGNGGINPLGQTVDAASVFDDRLQQFYVIGGRSGGGNACLPDTLVVDLRTPWTVDRPTYRMLAAGQPACFPTAVLRGIGGGGDSLQQQQQEILVINQENITRFNVADGTWKVNPVSNGSNNNNDNRLVTNTIPYPGIGRRAAIDPTTDKIYIPGASLGMDGGLLLLDPTTGFTTGLSQPRETLDIKSYGFVYSTVRKSFLLVGGDRTGQAGLNNVTYEFVPGNTTWSVLTTTGDIPPPRLGHCMVPAYGGQQMVLYGGYSTKKLSDIYILDVQTLSWKQGIPGGAGNERNSHVCAVSGDIFIAWGGQAAASVVGVYNLKTNEWLGSYTPSPAAVPAVSSSSVPTGLVAGLSVGLVTVVILVIGFFFFKRRRSQRQLHLEKEGSLKKPSDTDEEGQEKRRSKVSSARSLAPQGWLSKEEHHHVISGKLSIPGGADAGEDNGTKDPHHHHISVAPSSSDKSRGEPRNPHTDGGEFSAPVAIPGPQSISES</sequence>
<dbReference type="Gene3D" id="2.120.10.80">
    <property type="entry name" value="Kelch-type beta propeller"/>
    <property type="match status" value="1"/>
</dbReference>
<keyword evidence="4" id="KW-0472">Membrane</keyword>
<organism evidence="6 7">
    <name type="scientific">Actinomortierella ambigua</name>
    <dbReference type="NCBI Taxonomy" id="1343610"/>
    <lineage>
        <taxon>Eukaryota</taxon>
        <taxon>Fungi</taxon>
        <taxon>Fungi incertae sedis</taxon>
        <taxon>Mucoromycota</taxon>
        <taxon>Mortierellomycotina</taxon>
        <taxon>Mortierellomycetes</taxon>
        <taxon>Mortierellales</taxon>
        <taxon>Mortierellaceae</taxon>
        <taxon>Actinomortierella</taxon>
    </lineage>
</organism>
<protein>
    <recommendedName>
        <fullName evidence="8">Galactose oxidase</fullName>
    </recommendedName>
</protein>
<feature type="compositionally biased region" description="Basic and acidic residues" evidence="3">
    <location>
        <begin position="413"/>
        <end position="426"/>
    </location>
</feature>
<dbReference type="SUPFAM" id="SSF117281">
    <property type="entry name" value="Kelch motif"/>
    <property type="match status" value="1"/>
</dbReference>